<keyword evidence="5 6" id="KW-0472">Membrane</keyword>
<feature type="transmembrane region" description="Helical" evidence="6">
    <location>
        <begin position="20"/>
        <end position="40"/>
    </location>
</feature>
<dbReference type="InterPro" id="IPR002528">
    <property type="entry name" value="MATE_fam"/>
</dbReference>
<dbReference type="GO" id="GO:0005886">
    <property type="term" value="C:plasma membrane"/>
    <property type="evidence" value="ECO:0007669"/>
    <property type="project" value="UniProtKB-SubCell"/>
</dbReference>
<sequence length="561" mass="62015">MKNDVLISKAYYKLLIPTMLTNLVSSVGSFADTIILGNMIGENALVAMTFNAPLFTIINTIAAIFAVGGTTLMGHYLGSGKKESSCKVFSLVISYVVFIGLLMTCLGLFFIDDIMYALGSRGEVFNYTKAYGIIIIAGILVFLINVIFAFFIRMDGKPKLAMAGMLTSIALNIILDLLFVGPLGMGVAGASLALVLSQVVSIIIMSTHFFTASNTLKFKFYLSVKDLIKIFKTGIGTSTTFIYQSIALFVLNNVIFRLSGTIGMATYTVIYNVSLLSLTLFEGISQTIQPLVSFSYGEQNSTDILIIIKKGLKTGIIFSFIVIAFLEIFPQALIVLFGIKDSSIITSSIYAIRIYAIGIVLMTINVIMSYYYQSTGKEKFAAIIVLSRNLVSLFIGVLLFGLLFELNGIWFGFVFAEILTFIMWIAIANYYRNKKACKSIFLIDATSELNLSVEMNNTNYNKDTKNIIKKYILGENLSTNLTNYIFSIIDVSIRQLSRNNTLKIFINNKSDDLTVVISNDGKVLNIDDKVSVPSTIRIDKYENSVFYGLNRTVINIKDDIA</sequence>
<feature type="transmembrane region" description="Helical" evidence="6">
    <location>
        <begin position="230"/>
        <end position="250"/>
    </location>
</feature>
<evidence type="ECO:0000313" key="7">
    <source>
        <dbReference type="EMBL" id="GKX31441.1"/>
    </source>
</evidence>
<keyword evidence="2" id="KW-1003">Cell membrane</keyword>
<keyword evidence="4 6" id="KW-1133">Transmembrane helix</keyword>
<comment type="caution">
    <text evidence="7">The sequence shown here is derived from an EMBL/GenBank/DDBJ whole genome shotgun (WGS) entry which is preliminary data.</text>
</comment>
<dbReference type="GO" id="GO:0015297">
    <property type="term" value="F:antiporter activity"/>
    <property type="evidence" value="ECO:0007669"/>
    <property type="project" value="InterPro"/>
</dbReference>
<organism evidence="7 8">
    <name type="scientific">Vallitalea longa</name>
    <dbReference type="NCBI Taxonomy" id="2936439"/>
    <lineage>
        <taxon>Bacteria</taxon>
        <taxon>Bacillati</taxon>
        <taxon>Bacillota</taxon>
        <taxon>Clostridia</taxon>
        <taxon>Lachnospirales</taxon>
        <taxon>Vallitaleaceae</taxon>
        <taxon>Vallitalea</taxon>
    </lineage>
</organism>
<dbReference type="InterPro" id="IPR051327">
    <property type="entry name" value="MATE_MepA_subfamily"/>
</dbReference>
<feature type="transmembrane region" description="Helical" evidence="6">
    <location>
        <begin position="316"/>
        <end position="339"/>
    </location>
</feature>
<dbReference type="GO" id="GO:0042910">
    <property type="term" value="F:xenobiotic transmembrane transporter activity"/>
    <property type="evidence" value="ECO:0007669"/>
    <property type="project" value="InterPro"/>
</dbReference>
<dbReference type="AlphaFoldDB" id="A0A9W6DFP0"/>
<protein>
    <submittedName>
        <fullName evidence="7">Uncharacterized protein</fullName>
    </submittedName>
</protein>
<keyword evidence="3 6" id="KW-0812">Transmembrane</keyword>
<gene>
    <name evidence="7" type="ORF">SH1V18_39210</name>
</gene>
<feature type="transmembrane region" description="Helical" evidence="6">
    <location>
        <begin position="160"/>
        <end position="181"/>
    </location>
</feature>
<feature type="transmembrane region" description="Helical" evidence="6">
    <location>
        <begin position="262"/>
        <end position="281"/>
    </location>
</feature>
<keyword evidence="8" id="KW-1185">Reference proteome</keyword>
<evidence type="ECO:0000256" key="4">
    <source>
        <dbReference type="ARBA" id="ARBA00022989"/>
    </source>
</evidence>
<dbReference type="PANTHER" id="PTHR43823:SF3">
    <property type="entry name" value="MULTIDRUG EXPORT PROTEIN MEPA"/>
    <property type="match status" value="1"/>
</dbReference>
<evidence type="ECO:0000256" key="5">
    <source>
        <dbReference type="ARBA" id="ARBA00023136"/>
    </source>
</evidence>
<evidence type="ECO:0000256" key="3">
    <source>
        <dbReference type="ARBA" id="ARBA00022692"/>
    </source>
</evidence>
<feature type="transmembrane region" description="Helical" evidence="6">
    <location>
        <begin position="345"/>
        <end position="368"/>
    </location>
</feature>
<evidence type="ECO:0000256" key="2">
    <source>
        <dbReference type="ARBA" id="ARBA00022475"/>
    </source>
</evidence>
<feature type="transmembrane region" description="Helical" evidence="6">
    <location>
        <begin position="88"/>
        <end position="111"/>
    </location>
</feature>
<proteinExistence type="predicted"/>
<dbReference type="PANTHER" id="PTHR43823">
    <property type="entry name" value="SPORULATION PROTEIN YKVU"/>
    <property type="match status" value="1"/>
</dbReference>
<dbReference type="RefSeq" id="WP_281818505.1">
    <property type="nucleotide sequence ID" value="NZ_BRLB01000017.1"/>
</dbReference>
<evidence type="ECO:0000313" key="8">
    <source>
        <dbReference type="Proteomes" id="UP001144256"/>
    </source>
</evidence>
<evidence type="ECO:0000256" key="6">
    <source>
        <dbReference type="SAM" id="Phobius"/>
    </source>
</evidence>
<evidence type="ECO:0000256" key="1">
    <source>
        <dbReference type="ARBA" id="ARBA00004651"/>
    </source>
</evidence>
<reference evidence="7" key="1">
    <citation type="submission" date="2022-06" db="EMBL/GenBank/DDBJ databases">
        <title>Vallitalea longa sp. nov., an anaerobic bacterium isolated from marine sediment.</title>
        <authorList>
            <person name="Hirano S."/>
            <person name="Terahara T."/>
            <person name="Mori K."/>
            <person name="Hamada M."/>
            <person name="Matsumoto R."/>
            <person name="Kobayashi T."/>
        </authorList>
    </citation>
    <scope>NUCLEOTIDE SEQUENCE</scope>
    <source>
        <strain evidence="7">SH18-1</strain>
    </source>
</reference>
<comment type="subcellular location">
    <subcellularLocation>
        <location evidence="1">Cell membrane</location>
        <topology evidence="1">Multi-pass membrane protein</topology>
    </subcellularLocation>
</comment>
<feature type="transmembrane region" description="Helical" evidence="6">
    <location>
        <begin position="52"/>
        <end position="76"/>
    </location>
</feature>
<feature type="transmembrane region" description="Helical" evidence="6">
    <location>
        <begin position="131"/>
        <end position="153"/>
    </location>
</feature>
<accession>A0A9W6DFP0</accession>
<dbReference type="EMBL" id="BRLB01000017">
    <property type="protein sequence ID" value="GKX31441.1"/>
    <property type="molecule type" value="Genomic_DNA"/>
</dbReference>
<feature type="transmembrane region" description="Helical" evidence="6">
    <location>
        <begin position="409"/>
        <end position="431"/>
    </location>
</feature>
<feature type="transmembrane region" description="Helical" evidence="6">
    <location>
        <begin position="380"/>
        <end position="403"/>
    </location>
</feature>
<dbReference type="Pfam" id="PF01554">
    <property type="entry name" value="MatE"/>
    <property type="match status" value="2"/>
</dbReference>
<name>A0A9W6DFP0_9FIRM</name>
<dbReference type="Proteomes" id="UP001144256">
    <property type="component" value="Unassembled WGS sequence"/>
</dbReference>
<feature type="transmembrane region" description="Helical" evidence="6">
    <location>
        <begin position="187"/>
        <end position="210"/>
    </location>
</feature>